<dbReference type="PANTHER" id="PTHR39200:SF1">
    <property type="entry name" value="AUTO-TRANSPORTER ADHESIN HEAD GIN DOMAIN-CONTAINING PROTEIN-RELATED"/>
    <property type="match status" value="1"/>
</dbReference>
<reference evidence="2 3" key="1">
    <citation type="submission" date="2017-10" db="EMBL/GenBank/DDBJ databases">
        <title>Draft genome of Longibacter Salinarum.</title>
        <authorList>
            <person name="Goh K.M."/>
            <person name="Shamsir M.S."/>
            <person name="Lim S.W."/>
        </authorList>
    </citation>
    <scope>NUCLEOTIDE SEQUENCE [LARGE SCALE GENOMIC DNA]</scope>
    <source>
        <strain evidence="2 3">KCTC 52045</strain>
    </source>
</reference>
<gene>
    <name evidence="2" type="ORF">CRI94_02855</name>
</gene>
<dbReference type="OrthoDB" id="680270at2"/>
<evidence type="ECO:0000313" key="3">
    <source>
        <dbReference type="Proteomes" id="UP000220102"/>
    </source>
</evidence>
<organism evidence="2 3">
    <name type="scientific">Longibacter salinarum</name>
    <dbReference type="NCBI Taxonomy" id="1850348"/>
    <lineage>
        <taxon>Bacteria</taxon>
        <taxon>Pseudomonadati</taxon>
        <taxon>Rhodothermota</taxon>
        <taxon>Rhodothermia</taxon>
        <taxon>Rhodothermales</taxon>
        <taxon>Salisaetaceae</taxon>
        <taxon>Longibacter</taxon>
    </lineage>
</organism>
<dbReference type="EMBL" id="PDEQ01000001">
    <property type="protein sequence ID" value="PEN15235.1"/>
    <property type="molecule type" value="Genomic_DNA"/>
</dbReference>
<protein>
    <recommendedName>
        <fullName evidence="1">Putative auto-transporter adhesin head GIN domain-containing protein</fullName>
    </recommendedName>
</protein>
<dbReference type="AlphaFoldDB" id="A0A2A8D2R2"/>
<dbReference type="InterPro" id="IPR021255">
    <property type="entry name" value="DUF2807"/>
</dbReference>
<dbReference type="Gene3D" id="2.160.20.120">
    <property type="match status" value="1"/>
</dbReference>
<evidence type="ECO:0000259" key="1">
    <source>
        <dbReference type="Pfam" id="PF10988"/>
    </source>
</evidence>
<keyword evidence="3" id="KW-1185">Reference proteome</keyword>
<feature type="domain" description="Putative auto-transporter adhesin head GIN" evidence="1">
    <location>
        <begin position="57"/>
        <end position="249"/>
    </location>
</feature>
<comment type="caution">
    <text evidence="2">The sequence shown here is derived from an EMBL/GenBank/DDBJ whole genome shotgun (WGS) entry which is preliminary data.</text>
</comment>
<accession>A0A2A8D2R2</accession>
<proteinExistence type="predicted"/>
<dbReference type="PANTHER" id="PTHR39200">
    <property type="entry name" value="HYPOTHETICAL EXPORTED PROTEIN"/>
    <property type="match status" value="1"/>
</dbReference>
<dbReference type="Proteomes" id="UP000220102">
    <property type="component" value="Unassembled WGS sequence"/>
</dbReference>
<sequence length="267" mass="28179">MIEAGQETGRPSSLHGTLSVMNTLRYIVACLLILGISGYALPSASAQQVTETREVDPFTELHIKIPGDVELSQGSEQSVEIVARSQEVMDALDVRVRSNRLVIDGDFDDSGLLDRLFGGGMDSDDLIFRITMTDISALQIDGTGDIIGRTPISTDDLEITVNGTGDVELNVSATTIETRVSGTGDVELSGEADEHDVSISGTGDVEAQDLKTKRTSASISGTGDCVVHATERLDARVSGLGDVQYIGSPAEIETSTSGLGSVEPYND</sequence>
<dbReference type="Pfam" id="PF10988">
    <property type="entry name" value="DUF2807"/>
    <property type="match status" value="1"/>
</dbReference>
<name>A0A2A8D2R2_9BACT</name>
<evidence type="ECO:0000313" key="2">
    <source>
        <dbReference type="EMBL" id="PEN15235.1"/>
    </source>
</evidence>